<organism evidence="3 4">
    <name type="scientific">Methanococcus maripaludis</name>
    <name type="common">Methanococcus deltae</name>
    <dbReference type="NCBI Taxonomy" id="39152"/>
    <lineage>
        <taxon>Archaea</taxon>
        <taxon>Methanobacteriati</taxon>
        <taxon>Methanobacteriota</taxon>
        <taxon>Methanomada group</taxon>
        <taxon>Methanococci</taxon>
        <taxon>Methanococcales</taxon>
        <taxon>Methanococcaceae</taxon>
        <taxon>Methanococcus</taxon>
    </lineage>
</organism>
<dbReference type="PROSITE" id="PS50935">
    <property type="entry name" value="SSB"/>
    <property type="match status" value="1"/>
</dbReference>
<dbReference type="PIRSF" id="PIRSF002070">
    <property type="entry name" value="SSB"/>
    <property type="match status" value="1"/>
</dbReference>
<dbReference type="RefSeq" id="WP_181501526.1">
    <property type="nucleotide sequence ID" value="NZ_JACDUH010000003.1"/>
</dbReference>
<dbReference type="GO" id="GO:0003697">
    <property type="term" value="F:single-stranded DNA binding"/>
    <property type="evidence" value="ECO:0007669"/>
    <property type="project" value="InterPro"/>
</dbReference>
<proteinExistence type="predicted"/>
<accession>A0A7J9NVJ6</accession>
<sequence>MQVFMGEGRPTADPVKGENGKPTTFTIAINRSYKDKNTNKYEADFFEVVAFGELGALIANLAKKGKMCSVIGEVHNDRWTDKQTGAPRQTTKIYANKFLLLDRSE</sequence>
<feature type="region of interest" description="Disordered" evidence="2">
    <location>
        <begin position="1"/>
        <end position="21"/>
    </location>
</feature>
<evidence type="ECO:0000256" key="2">
    <source>
        <dbReference type="SAM" id="MobiDB-lite"/>
    </source>
</evidence>
<dbReference type="EMBL" id="JACDUH010000003">
    <property type="protein sequence ID" value="MBA2851700.1"/>
    <property type="molecule type" value="Genomic_DNA"/>
</dbReference>
<dbReference type="InterPro" id="IPR000424">
    <property type="entry name" value="Primosome_PriB/ssb"/>
</dbReference>
<dbReference type="GO" id="GO:0006260">
    <property type="term" value="P:DNA replication"/>
    <property type="evidence" value="ECO:0007669"/>
    <property type="project" value="InterPro"/>
</dbReference>
<evidence type="ECO:0000313" key="4">
    <source>
        <dbReference type="Proteomes" id="UP000564425"/>
    </source>
</evidence>
<dbReference type="InterPro" id="IPR012340">
    <property type="entry name" value="NA-bd_OB-fold"/>
</dbReference>
<name>A0A7J9NVJ6_METMI</name>
<dbReference type="SUPFAM" id="SSF50249">
    <property type="entry name" value="Nucleic acid-binding proteins"/>
    <property type="match status" value="1"/>
</dbReference>
<keyword evidence="1 3" id="KW-0238">DNA-binding</keyword>
<protein>
    <submittedName>
        <fullName evidence="3">Single stranded DNA-binding protein</fullName>
    </submittedName>
</protein>
<comment type="caution">
    <text evidence="3">The sequence shown here is derived from an EMBL/GenBank/DDBJ whole genome shotgun (WGS) entry which is preliminary data.</text>
</comment>
<dbReference type="Proteomes" id="UP000564425">
    <property type="component" value="Unassembled WGS sequence"/>
</dbReference>
<dbReference type="Gene3D" id="2.40.50.140">
    <property type="entry name" value="Nucleic acid-binding proteins"/>
    <property type="match status" value="1"/>
</dbReference>
<gene>
    <name evidence="3" type="ORF">HNP86_001859</name>
</gene>
<reference evidence="3 4" key="1">
    <citation type="submission" date="2020-07" db="EMBL/GenBank/DDBJ databases">
        <title>Genomic Encyclopedia of Type Strains, Phase IV (KMG-V): Genome sequencing to study the core and pangenomes of soil and plant-associated prokaryotes.</title>
        <authorList>
            <person name="Whitman W."/>
        </authorList>
    </citation>
    <scope>NUCLEOTIDE SEQUENCE [LARGE SCALE GENOMIC DNA]</scope>
    <source>
        <strain evidence="3 4">A1</strain>
    </source>
</reference>
<dbReference type="NCBIfam" id="TIGR00621">
    <property type="entry name" value="ssb"/>
    <property type="match status" value="1"/>
</dbReference>
<dbReference type="Pfam" id="PF00436">
    <property type="entry name" value="SSB"/>
    <property type="match status" value="1"/>
</dbReference>
<dbReference type="AlphaFoldDB" id="A0A7J9NVJ6"/>
<evidence type="ECO:0000313" key="3">
    <source>
        <dbReference type="EMBL" id="MBA2851700.1"/>
    </source>
</evidence>
<dbReference type="CDD" id="cd04496">
    <property type="entry name" value="SSB_OBF"/>
    <property type="match status" value="1"/>
</dbReference>
<dbReference type="InterPro" id="IPR011344">
    <property type="entry name" value="ssDNA-bd"/>
</dbReference>
<evidence type="ECO:0000256" key="1">
    <source>
        <dbReference type="ARBA" id="ARBA00023125"/>
    </source>
</evidence>